<dbReference type="FunCoup" id="A0A0C3D6P8">
    <property type="interactions" value="523"/>
</dbReference>
<keyword evidence="8" id="KW-0811">Translocation</keyword>
<keyword evidence="12" id="KW-1185">Reference proteome</keyword>
<evidence type="ECO:0000313" key="11">
    <source>
        <dbReference type="EMBL" id="KIM97577.1"/>
    </source>
</evidence>
<dbReference type="Pfam" id="PF00584">
    <property type="entry name" value="SecE"/>
    <property type="match status" value="1"/>
</dbReference>
<reference evidence="11 12" key="1">
    <citation type="submission" date="2014-04" db="EMBL/GenBank/DDBJ databases">
        <authorList>
            <consortium name="DOE Joint Genome Institute"/>
            <person name="Kuo A."/>
            <person name="Martino E."/>
            <person name="Perotto S."/>
            <person name="Kohler A."/>
            <person name="Nagy L.G."/>
            <person name="Floudas D."/>
            <person name="Copeland A."/>
            <person name="Barry K.W."/>
            <person name="Cichocki N."/>
            <person name="Veneault-Fourrey C."/>
            <person name="LaButti K."/>
            <person name="Lindquist E.A."/>
            <person name="Lipzen A."/>
            <person name="Lundell T."/>
            <person name="Morin E."/>
            <person name="Murat C."/>
            <person name="Sun H."/>
            <person name="Tunlid A."/>
            <person name="Henrissat B."/>
            <person name="Grigoriev I.V."/>
            <person name="Hibbett D.S."/>
            <person name="Martin F."/>
            <person name="Nordberg H.P."/>
            <person name="Cantor M.N."/>
            <person name="Hua S.X."/>
        </authorList>
    </citation>
    <scope>NUCLEOTIDE SEQUENCE [LARGE SCALE GENOMIC DNA]</scope>
    <source>
        <strain evidence="11 12">Zn</strain>
    </source>
</reference>
<keyword evidence="5" id="KW-0256">Endoplasmic reticulum</keyword>
<evidence type="ECO:0000256" key="3">
    <source>
        <dbReference type="ARBA" id="ARBA00022448"/>
    </source>
</evidence>
<keyword evidence="6" id="KW-0653">Protein transport</keyword>
<evidence type="ECO:0000256" key="6">
    <source>
        <dbReference type="ARBA" id="ARBA00022927"/>
    </source>
</evidence>
<evidence type="ECO:0000256" key="9">
    <source>
        <dbReference type="ARBA" id="ARBA00023136"/>
    </source>
</evidence>
<evidence type="ECO:0000256" key="10">
    <source>
        <dbReference type="SAM" id="Phobius"/>
    </source>
</evidence>
<dbReference type="PANTHER" id="PTHR12309">
    <property type="entry name" value="SEC61 GAMMA SUBUNIT"/>
    <property type="match status" value="1"/>
</dbReference>
<evidence type="ECO:0000256" key="5">
    <source>
        <dbReference type="ARBA" id="ARBA00022824"/>
    </source>
</evidence>
<evidence type="ECO:0000256" key="7">
    <source>
        <dbReference type="ARBA" id="ARBA00022989"/>
    </source>
</evidence>
<dbReference type="SUPFAM" id="SSF103456">
    <property type="entry name" value="Preprotein translocase SecE subunit"/>
    <property type="match status" value="1"/>
</dbReference>
<dbReference type="STRING" id="913774.A0A0C3D6P8"/>
<dbReference type="OrthoDB" id="2401875at2759"/>
<sequence length="70" mass="7769">MADQIQELLDVPRDFLKDGMQFINRSQKPDRKEFIKICQAVGVGFLIMGAVGYVVKLIHIPLNNVLVGGA</sequence>
<evidence type="ECO:0000313" key="12">
    <source>
        <dbReference type="Proteomes" id="UP000054321"/>
    </source>
</evidence>
<evidence type="ECO:0008006" key="13">
    <source>
        <dbReference type="Google" id="ProtNLM"/>
    </source>
</evidence>
<dbReference type="InterPro" id="IPR001901">
    <property type="entry name" value="Translocase_SecE/Sec61-g"/>
</dbReference>
<organism evidence="11 12">
    <name type="scientific">Oidiodendron maius (strain Zn)</name>
    <dbReference type="NCBI Taxonomy" id="913774"/>
    <lineage>
        <taxon>Eukaryota</taxon>
        <taxon>Fungi</taxon>
        <taxon>Dikarya</taxon>
        <taxon>Ascomycota</taxon>
        <taxon>Pezizomycotina</taxon>
        <taxon>Leotiomycetes</taxon>
        <taxon>Leotiomycetes incertae sedis</taxon>
        <taxon>Myxotrichaceae</taxon>
        <taxon>Oidiodendron</taxon>
    </lineage>
</organism>
<dbReference type="InterPro" id="IPR008158">
    <property type="entry name" value="Translocase_Sec61-g"/>
</dbReference>
<dbReference type="GO" id="GO:0006605">
    <property type="term" value="P:protein targeting"/>
    <property type="evidence" value="ECO:0007669"/>
    <property type="project" value="InterPro"/>
</dbReference>
<comment type="subcellular location">
    <subcellularLocation>
        <location evidence="1">Endoplasmic reticulum membrane</location>
        <topology evidence="1">Single-pass membrane protein</topology>
    </subcellularLocation>
</comment>
<dbReference type="AlphaFoldDB" id="A0A0C3D6P8"/>
<dbReference type="InterPro" id="IPR023391">
    <property type="entry name" value="Prot_translocase_SecE_dom_sf"/>
</dbReference>
<reference evidence="12" key="2">
    <citation type="submission" date="2015-01" db="EMBL/GenBank/DDBJ databases">
        <title>Evolutionary Origins and Diversification of the Mycorrhizal Mutualists.</title>
        <authorList>
            <consortium name="DOE Joint Genome Institute"/>
            <consortium name="Mycorrhizal Genomics Consortium"/>
            <person name="Kohler A."/>
            <person name="Kuo A."/>
            <person name="Nagy L.G."/>
            <person name="Floudas D."/>
            <person name="Copeland A."/>
            <person name="Barry K.W."/>
            <person name="Cichocki N."/>
            <person name="Veneault-Fourrey C."/>
            <person name="LaButti K."/>
            <person name="Lindquist E.A."/>
            <person name="Lipzen A."/>
            <person name="Lundell T."/>
            <person name="Morin E."/>
            <person name="Murat C."/>
            <person name="Riley R."/>
            <person name="Ohm R."/>
            <person name="Sun H."/>
            <person name="Tunlid A."/>
            <person name="Henrissat B."/>
            <person name="Grigoriev I.V."/>
            <person name="Hibbett D.S."/>
            <person name="Martin F."/>
        </authorList>
    </citation>
    <scope>NUCLEOTIDE SEQUENCE [LARGE SCALE GENOMIC DNA]</scope>
    <source>
        <strain evidence="12">Zn</strain>
    </source>
</reference>
<protein>
    <recommendedName>
        <fullName evidence="13">Protein translocase SEC61 complex gamma subunit, archaeal and eukaryotic</fullName>
    </recommendedName>
</protein>
<keyword evidence="9 10" id="KW-0472">Membrane</keyword>
<dbReference type="PROSITE" id="PS01067">
    <property type="entry name" value="SECE_SEC61G"/>
    <property type="match status" value="1"/>
</dbReference>
<dbReference type="HOGENOM" id="CLU_167752_2_0_1"/>
<keyword evidence="3" id="KW-0813">Transport</keyword>
<proteinExistence type="inferred from homology"/>
<dbReference type="Proteomes" id="UP000054321">
    <property type="component" value="Unassembled WGS sequence"/>
</dbReference>
<dbReference type="Gene3D" id="1.20.5.820">
    <property type="entry name" value="Preprotein translocase SecE subunit"/>
    <property type="match status" value="1"/>
</dbReference>
<gene>
    <name evidence="11" type="ORF">OIDMADRAFT_20614</name>
</gene>
<evidence type="ECO:0000256" key="4">
    <source>
        <dbReference type="ARBA" id="ARBA00022692"/>
    </source>
</evidence>
<dbReference type="GO" id="GO:0005789">
    <property type="term" value="C:endoplasmic reticulum membrane"/>
    <property type="evidence" value="ECO:0007669"/>
    <property type="project" value="UniProtKB-SubCell"/>
</dbReference>
<dbReference type="GO" id="GO:0006886">
    <property type="term" value="P:intracellular protein transport"/>
    <property type="evidence" value="ECO:0007669"/>
    <property type="project" value="InterPro"/>
</dbReference>
<keyword evidence="4 10" id="KW-0812">Transmembrane</keyword>
<evidence type="ECO:0000256" key="2">
    <source>
        <dbReference type="ARBA" id="ARBA00008274"/>
    </source>
</evidence>
<evidence type="ECO:0000256" key="8">
    <source>
        <dbReference type="ARBA" id="ARBA00023010"/>
    </source>
</evidence>
<dbReference type="HAMAP" id="MF_00422">
    <property type="entry name" value="SecE"/>
    <property type="match status" value="1"/>
</dbReference>
<feature type="transmembrane region" description="Helical" evidence="10">
    <location>
        <begin position="34"/>
        <end position="55"/>
    </location>
</feature>
<accession>A0A0C3D6P8</accession>
<dbReference type="InParanoid" id="A0A0C3D6P8"/>
<dbReference type="EMBL" id="KN832882">
    <property type="protein sequence ID" value="KIM97577.1"/>
    <property type="molecule type" value="Genomic_DNA"/>
</dbReference>
<keyword evidence="7 10" id="KW-1133">Transmembrane helix</keyword>
<dbReference type="NCBIfam" id="TIGR00327">
    <property type="entry name" value="secE_euk_arch"/>
    <property type="match status" value="1"/>
</dbReference>
<evidence type="ECO:0000256" key="1">
    <source>
        <dbReference type="ARBA" id="ARBA00004389"/>
    </source>
</evidence>
<dbReference type="GO" id="GO:0008320">
    <property type="term" value="F:protein transmembrane transporter activity"/>
    <property type="evidence" value="ECO:0007669"/>
    <property type="project" value="InterPro"/>
</dbReference>
<comment type="similarity">
    <text evidence="2">Belongs to the SecE/SEC61-gamma family.</text>
</comment>
<name>A0A0C3D6P8_OIDMZ</name>